<dbReference type="PANTHER" id="PTHR14398:SF0">
    <property type="entry name" value="ZINC FINGER PROTEIN SWM"/>
    <property type="match status" value="1"/>
</dbReference>
<dbReference type="GO" id="GO:0003723">
    <property type="term" value="F:RNA binding"/>
    <property type="evidence" value="ECO:0007669"/>
    <property type="project" value="UniProtKB-KW"/>
</dbReference>
<protein>
    <submittedName>
        <fullName evidence="3">Putative cutaneous T-cell lymphoma tumor antigen se70-2</fullName>
    </submittedName>
</protein>
<evidence type="ECO:0000313" key="3">
    <source>
        <dbReference type="EMBL" id="KOB70490.1"/>
    </source>
</evidence>
<feature type="compositionally biased region" description="Basic and acidic residues" evidence="2">
    <location>
        <begin position="229"/>
        <end position="250"/>
    </location>
</feature>
<feature type="region of interest" description="Disordered" evidence="2">
    <location>
        <begin position="1"/>
        <end position="72"/>
    </location>
</feature>
<feature type="compositionally biased region" description="Basic and acidic residues" evidence="2">
    <location>
        <begin position="15"/>
        <end position="25"/>
    </location>
</feature>
<keyword evidence="1" id="KW-0694">RNA-binding</keyword>
<keyword evidence="4" id="KW-1185">Reference proteome</keyword>
<dbReference type="STRING" id="104452.A0A0L7L4Z9"/>
<dbReference type="InterPro" id="IPR035979">
    <property type="entry name" value="RBD_domain_sf"/>
</dbReference>
<dbReference type="InterPro" id="IPR045137">
    <property type="entry name" value="RBM26/27"/>
</dbReference>
<dbReference type="EMBL" id="JTDY01002920">
    <property type="protein sequence ID" value="KOB70490.1"/>
    <property type="molecule type" value="Genomic_DNA"/>
</dbReference>
<dbReference type="Proteomes" id="UP000037510">
    <property type="component" value="Unassembled WGS sequence"/>
</dbReference>
<feature type="region of interest" description="Disordered" evidence="2">
    <location>
        <begin position="227"/>
        <end position="250"/>
    </location>
</feature>
<evidence type="ECO:0000256" key="2">
    <source>
        <dbReference type="SAM" id="MobiDB-lite"/>
    </source>
</evidence>
<dbReference type="SUPFAM" id="SSF54928">
    <property type="entry name" value="RNA-binding domain, RBD"/>
    <property type="match status" value="1"/>
</dbReference>
<dbReference type="GO" id="GO:0005634">
    <property type="term" value="C:nucleus"/>
    <property type="evidence" value="ECO:0007669"/>
    <property type="project" value="TreeGrafter"/>
</dbReference>
<reference evidence="3 4" key="1">
    <citation type="journal article" date="2015" name="Genome Biol. Evol.">
        <title>The genome of winter moth (Operophtera brumata) provides a genomic perspective on sexual dimorphism and phenology.</title>
        <authorList>
            <person name="Derks M.F."/>
            <person name="Smit S."/>
            <person name="Salis L."/>
            <person name="Schijlen E."/>
            <person name="Bossers A."/>
            <person name="Mateman C."/>
            <person name="Pijl A.S."/>
            <person name="de Ridder D."/>
            <person name="Groenen M.A."/>
            <person name="Visser M.E."/>
            <person name="Megens H.J."/>
        </authorList>
    </citation>
    <scope>NUCLEOTIDE SEQUENCE [LARGE SCALE GENOMIC DNA]</scope>
    <source>
        <strain evidence="3">WM2013NL</strain>
        <tissue evidence="3">Head and thorax</tissue>
    </source>
</reference>
<comment type="caution">
    <text evidence="3">The sequence shown here is derived from an EMBL/GenBank/DDBJ whole genome shotgun (WGS) entry which is preliminary data.</text>
</comment>
<accession>A0A0L7L4Z9</accession>
<feature type="non-terminal residue" evidence="3">
    <location>
        <position position="1"/>
    </location>
</feature>
<evidence type="ECO:0000313" key="4">
    <source>
        <dbReference type="Proteomes" id="UP000037510"/>
    </source>
</evidence>
<sequence length="250" mass="28364">VLPLTELLEEPVDQPPRRRDRRNDLVKITGGDAGQGAREGKREATSAARARARQDVARQRAQGPRMRPPLPANAINCSLEVKKVPRGMNDITHLNNHFSKFGKIANVAYKSTEAVLNNRFIKVFWHNPDQAGKPAERPNSQHPMSHNKVFINKDNIKATLDTKLMQNEKEQKELANGTTEAKKESTPNTIKPAPPLDKSKRVMEMYKRGQELLQTQLHQQRLLIQRLESGGHREAEERTGRLQRDNQTDA</sequence>
<feature type="non-terminal residue" evidence="3">
    <location>
        <position position="250"/>
    </location>
</feature>
<evidence type="ECO:0000256" key="1">
    <source>
        <dbReference type="ARBA" id="ARBA00022884"/>
    </source>
</evidence>
<proteinExistence type="predicted"/>
<feature type="region of interest" description="Disordered" evidence="2">
    <location>
        <begin position="170"/>
        <end position="199"/>
    </location>
</feature>
<gene>
    <name evidence="3" type="ORF">OBRU01_10338</name>
</gene>
<dbReference type="CDD" id="cd12257">
    <property type="entry name" value="RRM1_RBM26_like"/>
    <property type="match status" value="1"/>
</dbReference>
<name>A0A0L7L4Z9_OPEBR</name>
<dbReference type="PANTHER" id="PTHR14398">
    <property type="entry name" value="RNA RECOGNITION RRM/RNP DOMAIN"/>
    <property type="match status" value="1"/>
</dbReference>
<organism evidence="3 4">
    <name type="scientific">Operophtera brumata</name>
    <name type="common">Winter moth</name>
    <name type="synonym">Phalaena brumata</name>
    <dbReference type="NCBI Taxonomy" id="104452"/>
    <lineage>
        <taxon>Eukaryota</taxon>
        <taxon>Metazoa</taxon>
        <taxon>Ecdysozoa</taxon>
        <taxon>Arthropoda</taxon>
        <taxon>Hexapoda</taxon>
        <taxon>Insecta</taxon>
        <taxon>Pterygota</taxon>
        <taxon>Neoptera</taxon>
        <taxon>Endopterygota</taxon>
        <taxon>Lepidoptera</taxon>
        <taxon>Glossata</taxon>
        <taxon>Ditrysia</taxon>
        <taxon>Geometroidea</taxon>
        <taxon>Geometridae</taxon>
        <taxon>Larentiinae</taxon>
        <taxon>Operophtera</taxon>
    </lineage>
</organism>
<dbReference type="AlphaFoldDB" id="A0A0L7L4Z9"/>